<reference evidence="2" key="2">
    <citation type="submission" date="2018-03" db="EMBL/GenBank/DDBJ databases">
        <authorList>
            <person name="Keele B.F."/>
        </authorList>
    </citation>
    <scope>NUCLEOTIDE SEQUENCE [LARGE SCALE GENOMIC DNA]</scope>
    <source>
        <strain evidence="2">Gilliam</strain>
    </source>
</reference>
<proteinExistence type="predicted"/>
<dbReference type="EMBL" id="LS398551">
    <property type="protein sequence ID" value="SPR03964.1"/>
    <property type="molecule type" value="Genomic_DNA"/>
</dbReference>
<evidence type="ECO:0000313" key="1">
    <source>
        <dbReference type="EMBL" id="KJV52958.1"/>
    </source>
</evidence>
<dbReference type="AlphaFoldDB" id="A0A0F3MB12"/>
<dbReference type="EMBL" id="LANO01000014">
    <property type="protein sequence ID" value="KJV52958.1"/>
    <property type="molecule type" value="Genomic_DNA"/>
</dbReference>
<reference evidence="4" key="3">
    <citation type="submission" date="2018-03" db="EMBL/GenBank/DDBJ databases">
        <authorList>
            <person name="Batty M. E."/>
            <person name="Batty M E."/>
        </authorList>
    </citation>
    <scope>NUCLEOTIDE SEQUENCE [LARGE SCALE GENOMIC DNA]</scope>
    <source>
        <strain evidence="4">Gilliam</strain>
    </source>
</reference>
<organism evidence="1 3">
    <name type="scientific">Orientia tsutsugamushi str. Gilliam</name>
    <dbReference type="NCBI Taxonomy" id="1359184"/>
    <lineage>
        <taxon>Bacteria</taxon>
        <taxon>Pseudomonadati</taxon>
        <taxon>Pseudomonadota</taxon>
        <taxon>Alphaproteobacteria</taxon>
        <taxon>Rickettsiales</taxon>
        <taxon>Rickettsiaceae</taxon>
        <taxon>Rickettsieae</taxon>
        <taxon>Orientia</taxon>
    </lineage>
</organism>
<protein>
    <submittedName>
        <fullName evidence="1">Uncharacterized protein</fullName>
    </submittedName>
</protein>
<gene>
    <name evidence="2" type="ORF">GILLIAM_00529</name>
    <name evidence="1" type="ORF">OTSGILL_1109</name>
</gene>
<accession>A0A0F3MB12</accession>
<sequence length="366" mass="41328">MFKRNWRIEYKINQALTIPSPDTEDYFTRKWDKEVVGYKYEDGSTILHKVPQVIDLPEKQIEVFSKFSKLKGINIISAAKNNDGHTFLHFIEDDTTKDKVKNILFGAEIISENPISNTILCMQKFIYNSSSKDNNTLVIWPISAFEFEDACINLDIDGGKELLSEKASNRVKQLAKSESYGYIKCVIENNAFFGFEDQISLSQMIQRVLADKCYRDGELEEESNGFFTIINCNKSEGSTNNICEAVKAKYNIALYITELHTFESTKHNLADDQVLVSTLETNTDHHGNVTICKSKFTIGNRLSATDELQDAVYDSEGNKGGKIDSSNEEYTANDLYENIRVASIDELIRADDIDNVGISCCIGEAV</sequence>
<evidence type="ECO:0000313" key="4">
    <source>
        <dbReference type="Proteomes" id="UP000244959"/>
    </source>
</evidence>
<reference evidence="1 3" key="1">
    <citation type="submission" date="2015-02" db="EMBL/GenBank/DDBJ databases">
        <title>Genome Sequencing of Rickettsiales.</title>
        <authorList>
            <person name="Daugherty S.C."/>
            <person name="Su Q."/>
            <person name="Abolude K."/>
            <person name="Beier-Sexton M."/>
            <person name="Carlyon J.A."/>
            <person name="Carter R."/>
            <person name="Day N.P."/>
            <person name="Dumler S.J."/>
            <person name="Dyachenko V."/>
            <person name="Godinez A."/>
            <person name="Kurtti T.J."/>
            <person name="Lichay M."/>
            <person name="Mullins K.E."/>
            <person name="Ott S."/>
            <person name="Pappas-Brown V."/>
            <person name="Paris D.H."/>
            <person name="Patel P."/>
            <person name="Richards A.L."/>
            <person name="Sadzewicz L."/>
            <person name="Sears K."/>
            <person name="Seidman D."/>
            <person name="Sengamalay N."/>
            <person name="Stenos J."/>
            <person name="Tallon L.J."/>
            <person name="Vincent G."/>
            <person name="Fraser C.M."/>
            <person name="Munderloh U."/>
            <person name="Dunning-Hotopp J.C."/>
        </authorList>
    </citation>
    <scope>NUCLEOTIDE SEQUENCE [LARGE SCALE GENOMIC DNA]</scope>
    <source>
        <strain evidence="1 3">Gilliam</strain>
    </source>
</reference>
<dbReference type="PATRIC" id="fig|1359184.3.peg.374"/>
<keyword evidence="4" id="KW-1185">Reference proteome</keyword>
<dbReference type="RefSeq" id="WP_047220540.1">
    <property type="nucleotide sequence ID" value="NZ_LS398551.1"/>
</dbReference>
<name>A0A0F3MB12_ORITS</name>
<evidence type="ECO:0000313" key="2">
    <source>
        <dbReference type="EMBL" id="SPR03964.1"/>
    </source>
</evidence>
<dbReference type="Proteomes" id="UP000033769">
    <property type="component" value="Unassembled WGS sequence"/>
</dbReference>
<evidence type="ECO:0000313" key="3">
    <source>
        <dbReference type="Proteomes" id="UP000033769"/>
    </source>
</evidence>
<dbReference type="Proteomes" id="UP000244959">
    <property type="component" value="Chromosome I"/>
</dbReference>